<sequence>MPLSAFLRRRTAIAVRVHDTLCTFIDGTIVARADNWRPLRNNGDTRRALGHTSYRGELVPVYDLATKMGNSPSRSCEIAIIKMTGGYVAFLIDEFIGSTSAASEAIRLSQLDIFGRDRVAV</sequence>
<dbReference type="RefSeq" id="WP_092707530.1">
    <property type="nucleotide sequence ID" value="NZ_FMAG01000001.1"/>
</dbReference>
<evidence type="ECO:0000313" key="3">
    <source>
        <dbReference type="Proteomes" id="UP000199101"/>
    </source>
</evidence>
<reference evidence="3" key="1">
    <citation type="submission" date="2016-08" db="EMBL/GenBank/DDBJ databases">
        <authorList>
            <person name="Varghese N."/>
            <person name="Submissions Spin"/>
        </authorList>
    </citation>
    <scope>NUCLEOTIDE SEQUENCE [LARGE SCALE GENOMIC DNA]</scope>
    <source>
        <strain evidence="3">HAMBI 2975</strain>
    </source>
</reference>
<gene>
    <name evidence="2" type="ORF">GA0061103_1982</name>
</gene>
<dbReference type="GO" id="GO:0007165">
    <property type="term" value="P:signal transduction"/>
    <property type="evidence" value="ECO:0007669"/>
    <property type="project" value="InterPro"/>
</dbReference>
<protein>
    <submittedName>
        <fullName evidence="2">CheW-like domain-containing protein</fullName>
    </submittedName>
</protein>
<keyword evidence="3" id="KW-1185">Reference proteome</keyword>
<dbReference type="InterPro" id="IPR036061">
    <property type="entry name" value="CheW-like_dom_sf"/>
</dbReference>
<dbReference type="AlphaFoldDB" id="A0A1C3UDV6"/>
<evidence type="ECO:0000313" key="2">
    <source>
        <dbReference type="EMBL" id="SCB13605.1"/>
    </source>
</evidence>
<dbReference type="Pfam" id="PF01584">
    <property type="entry name" value="CheW"/>
    <property type="match status" value="1"/>
</dbReference>
<dbReference type="EMBL" id="FMAG01000001">
    <property type="protein sequence ID" value="SCB13605.1"/>
    <property type="molecule type" value="Genomic_DNA"/>
</dbReference>
<accession>A0A1C3UDV6</accession>
<proteinExistence type="predicted"/>
<evidence type="ECO:0000259" key="1">
    <source>
        <dbReference type="Pfam" id="PF01584"/>
    </source>
</evidence>
<feature type="domain" description="CheW-like" evidence="1">
    <location>
        <begin position="47"/>
        <end position="107"/>
    </location>
</feature>
<dbReference type="SUPFAM" id="SSF50341">
    <property type="entry name" value="CheW-like"/>
    <property type="match status" value="1"/>
</dbReference>
<name>A0A1C3UDV6_9HYPH</name>
<dbReference type="Gene3D" id="2.40.50.180">
    <property type="entry name" value="CheA-289, Domain 4"/>
    <property type="match status" value="1"/>
</dbReference>
<dbReference type="STRING" id="410764.GA0061103_1982"/>
<organism evidence="2 3">
    <name type="scientific">Rhizobium multihospitium</name>
    <dbReference type="NCBI Taxonomy" id="410764"/>
    <lineage>
        <taxon>Bacteria</taxon>
        <taxon>Pseudomonadati</taxon>
        <taxon>Pseudomonadota</taxon>
        <taxon>Alphaproteobacteria</taxon>
        <taxon>Hyphomicrobiales</taxon>
        <taxon>Rhizobiaceae</taxon>
        <taxon>Rhizobium/Agrobacterium group</taxon>
        <taxon>Rhizobium</taxon>
    </lineage>
</organism>
<dbReference type="OrthoDB" id="8381582at2"/>
<dbReference type="InterPro" id="IPR002545">
    <property type="entry name" value="CheW-lke_dom"/>
</dbReference>
<dbReference type="Proteomes" id="UP000199101">
    <property type="component" value="Unassembled WGS sequence"/>
</dbReference>
<dbReference type="GO" id="GO:0006935">
    <property type="term" value="P:chemotaxis"/>
    <property type="evidence" value="ECO:0007669"/>
    <property type="project" value="InterPro"/>
</dbReference>